<organism evidence="2 3">
    <name type="scientific">Meripilus lineatus</name>
    <dbReference type="NCBI Taxonomy" id="2056292"/>
    <lineage>
        <taxon>Eukaryota</taxon>
        <taxon>Fungi</taxon>
        <taxon>Dikarya</taxon>
        <taxon>Basidiomycota</taxon>
        <taxon>Agaricomycotina</taxon>
        <taxon>Agaricomycetes</taxon>
        <taxon>Polyporales</taxon>
        <taxon>Meripilaceae</taxon>
        <taxon>Meripilus</taxon>
    </lineage>
</organism>
<comment type="caution">
    <text evidence="2">The sequence shown here is derived from an EMBL/GenBank/DDBJ whole genome shotgun (WGS) entry which is preliminary data.</text>
</comment>
<sequence length="156" mass="16513">MPDSNASCIRLEREPSLRRSTIVTLGTRMSNPHERGGGSAARVTLPPDSNTNTKQIDCDPRQPIPVIFIPGVMGSLLLDRNNGNEIWNPPNSVSGSLSFAASGYFANAAERQTRYDPDAAVVSTFGEITTKGCDVSEKRHGAGAGAPCTAQATTQP</sequence>
<feature type="region of interest" description="Disordered" evidence="1">
    <location>
        <begin position="28"/>
        <end position="54"/>
    </location>
</feature>
<gene>
    <name evidence="2" type="ORF">NLI96_g13345</name>
</gene>
<protein>
    <submittedName>
        <fullName evidence="2">Uncharacterized protein</fullName>
    </submittedName>
</protein>
<evidence type="ECO:0000313" key="2">
    <source>
        <dbReference type="EMBL" id="KAJ3472453.1"/>
    </source>
</evidence>
<dbReference type="EMBL" id="JANAWD010002018">
    <property type="protein sequence ID" value="KAJ3472453.1"/>
    <property type="molecule type" value="Genomic_DNA"/>
</dbReference>
<proteinExistence type="predicted"/>
<name>A0AAD5UPM6_9APHY</name>
<keyword evidence="3" id="KW-1185">Reference proteome</keyword>
<dbReference type="Proteomes" id="UP001212997">
    <property type="component" value="Unassembled WGS sequence"/>
</dbReference>
<reference evidence="2" key="1">
    <citation type="submission" date="2022-07" db="EMBL/GenBank/DDBJ databases">
        <title>Genome Sequence of Physisporinus lineatus.</title>
        <authorList>
            <person name="Buettner E."/>
        </authorList>
    </citation>
    <scope>NUCLEOTIDE SEQUENCE</scope>
    <source>
        <strain evidence="2">VT162</strain>
    </source>
</reference>
<evidence type="ECO:0000313" key="3">
    <source>
        <dbReference type="Proteomes" id="UP001212997"/>
    </source>
</evidence>
<accession>A0AAD5UPM6</accession>
<evidence type="ECO:0000256" key="1">
    <source>
        <dbReference type="SAM" id="MobiDB-lite"/>
    </source>
</evidence>
<dbReference type="AlphaFoldDB" id="A0AAD5UPM6"/>